<evidence type="ECO:0000256" key="6">
    <source>
        <dbReference type="ARBA" id="ARBA00022989"/>
    </source>
</evidence>
<feature type="transmembrane region" description="Helical" evidence="8">
    <location>
        <begin position="371"/>
        <end position="390"/>
    </location>
</feature>
<evidence type="ECO:0000256" key="1">
    <source>
        <dbReference type="ARBA" id="ARBA00004651"/>
    </source>
</evidence>
<evidence type="ECO:0000256" key="7">
    <source>
        <dbReference type="ARBA" id="ARBA00023136"/>
    </source>
</evidence>
<reference evidence="11 12" key="1">
    <citation type="submission" date="2024-11" db="EMBL/GenBank/DDBJ databases">
        <authorList>
            <person name="Heng Y.C."/>
            <person name="Lim A.C.H."/>
            <person name="Lee J.K.Y."/>
            <person name="Kittelmann S."/>
        </authorList>
    </citation>
    <scope>NUCLEOTIDE SEQUENCE [LARGE SCALE GENOMIC DNA]</scope>
    <source>
        <strain evidence="11 12">WILCCON 0114</strain>
    </source>
</reference>
<protein>
    <submittedName>
        <fullName evidence="11">Glycosyltransferase family 39 protein</fullName>
    </submittedName>
</protein>
<keyword evidence="3" id="KW-0328">Glycosyltransferase</keyword>
<evidence type="ECO:0000259" key="9">
    <source>
        <dbReference type="Pfam" id="PF13231"/>
    </source>
</evidence>
<feature type="transmembrane region" description="Helical" evidence="8">
    <location>
        <begin position="164"/>
        <end position="180"/>
    </location>
</feature>
<dbReference type="InterPro" id="IPR038731">
    <property type="entry name" value="RgtA/B/C-like"/>
</dbReference>
<dbReference type="EMBL" id="JBJIAA010000001">
    <property type="protein sequence ID" value="MFL0248838.1"/>
    <property type="molecule type" value="Genomic_DNA"/>
</dbReference>
<feature type="transmembrane region" description="Helical" evidence="8">
    <location>
        <begin position="397"/>
        <end position="418"/>
    </location>
</feature>
<accession>A0ABW8T8J5</accession>
<keyword evidence="4" id="KW-0808">Transferase</keyword>
<sequence length="632" mass="70254">MKKSFNMSKERIYLYLILMLSFILNFANLGIEGYGNTYYAAGVKSMLMNLKNFFFVSFDPSGFVTIDKPPVGFWLQAISSKILGFSGFSIILPQALCGVLSVFLIYHIVKNTFEEKKALVAALCLSVTPIFVAASRNNTIDNDLVLCLLLSVLFFVKSVKTQKLSFLIISFVFIGIGFNVKMSEAYLILPALYLSYFLISSLTLKKKILNLCCATCALIVVSLSWAIAVDAVPAANRPFIGSSTNNTVTELILGHNGLDRVKLTNILKNPTIKQPKKVDYSNKNFSSGLGNEAAPGLTRLIGENYISDQIGFLIPMAVLGFLAAAIKEKLTISMDNERKTILMLFFIWFLTEFVFFSFTRGSFHTYYLTTMAPPIAALTGIGVIDMWNLFTAKGKKALLLPTSIVITAATEMSILYYNHAKSKAYLPIIVFIGSICFVFSSLLMVKDFDEKQKKYFASLAFIGILTAPFIWSCSPIFLNMNSSSPSAGLELSHNSHPFRSKPLVNSKLANYLEKTQSKEKYLAAVPSANTYASSLILETSKPVMVFGGFSGNDKIISLAAFKKDVLSGKVKYAILPLQNNKLGTKNNKNSAIINWIKKDGKVVSTSKWENAKKLPYKLYYLGEKYKDKLYYY</sequence>
<feature type="transmembrane region" description="Helical" evidence="8">
    <location>
        <begin position="211"/>
        <end position="229"/>
    </location>
</feature>
<gene>
    <name evidence="11" type="ORF">ACJDT4_00265</name>
</gene>
<dbReference type="InterPro" id="IPR050297">
    <property type="entry name" value="LipidA_mod_glycosyltrf_83"/>
</dbReference>
<keyword evidence="7 8" id="KW-0472">Membrane</keyword>
<feature type="transmembrane region" description="Helical" evidence="8">
    <location>
        <begin position="310"/>
        <end position="328"/>
    </location>
</feature>
<dbReference type="PANTHER" id="PTHR33908">
    <property type="entry name" value="MANNOSYLTRANSFERASE YKCB-RELATED"/>
    <property type="match status" value="1"/>
</dbReference>
<feature type="transmembrane region" description="Helical" evidence="8">
    <location>
        <begin position="424"/>
        <end position="443"/>
    </location>
</feature>
<evidence type="ECO:0000256" key="5">
    <source>
        <dbReference type="ARBA" id="ARBA00022692"/>
    </source>
</evidence>
<evidence type="ECO:0000256" key="4">
    <source>
        <dbReference type="ARBA" id="ARBA00022679"/>
    </source>
</evidence>
<evidence type="ECO:0000313" key="12">
    <source>
        <dbReference type="Proteomes" id="UP001623592"/>
    </source>
</evidence>
<feature type="transmembrane region" description="Helical" evidence="8">
    <location>
        <begin position="455"/>
        <end position="478"/>
    </location>
</feature>
<organism evidence="11 12">
    <name type="scientific">Clostridium neuense</name>
    <dbReference type="NCBI Taxonomy" id="1728934"/>
    <lineage>
        <taxon>Bacteria</taxon>
        <taxon>Bacillati</taxon>
        <taxon>Bacillota</taxon>
        <taxon>Clostridia</taxon>
        <taxon>Eubacteriales</taxon>
        <taxon>Clostridiaceae</taxon>
        <taxon>Clostridium</taxon>
    </lineage>
</organism>
<keyword evidence="2" id="KW-1003">Cell membrane</keyword>
<dbReference type="Pfam" id="PF13231">
    <property type="entry name" value="PMT_2"/>
    <property type="match status" value="1"/>
</dbReference>
<dbReference type="RefSeq" id="WP_406785517.1">
    <property type="nucleotide sequence ID" value="NZ_JBJIAA010000001.1"/>
</dbReference>
<name>A0ABW8T8J5_9CLOT</name>
<dbReference type="InterPro" id="IPR056785">
    <property type="entry name" value="YkcA/B-like_C"/>
</dbReference>
<feature type="transmembrane region" description="Helical" evidence="8">
    <location>
        <begin position="118"/>
        <end position="134"/>
    </location>
</feature>
<keyword evidence="6 8" id="KW-1133">Transmembrane helix</keyword>
<feature type="domain" description="Putative mannosyltransferase YkcA/B-like C-terminal" evidence="10">
    <location>
        <begin position="508"/>
        <end position="598"/>
    </location>
</feature>
<feature type="transmembrane region" description="Helical" evidence="8">
    <location>
        <begin position="340"/>
        <end position="359"/>
    </location>
</feature>
<feature type="transmembrane region" description="Helical" evidence="8">
    <location>
        <begin position="186"/>
        <end position="204"/>
    </location>
</feature>
<evidence type="ECO:0000313" key="11">
    <source>
        <dbReference type="EMBL" id="MFL0248838.1"/>
    </source>
</evidence>
<feature type="transmembrane region" description="Helical" evidence="8">
    <location>
        <begin position="12"/>
        <end position="31"/>
    </location>
</feature>
<comment type="subcellular location">
    <subcellularLocation>
        <location evidence="1">Cell membrane</location>
        <topology evidence="1">Multi-pass membrane protein</topology>
    </subcellularLocation>
</comment>
<dbReference type="Proteomes" id="UP001623592">
    <property type="component" value="Unassembled WGS sequence"/>
</dbReference>
<feature type="transmembrane region" description="Helical" evidence="8">
    <location>
        <begin position="140"/>
        <end position="157"/>
    </location>
</feature>
<keyword evidence="12" id="KW-1185">Reference proteome</keyword>
<dbReference type="PANTHER" id="PTHR33908:SF3">
    <property type="entry name" value="UNDECAPRENYL PHOSPHATE-ALPHA-4-AMINO-4-DEOXY-L-ARABINOSE ARABINOSYL TRANSFERASE"/>
    <property type="match status" value="1"/>
</dbReference>
<feature type="transmembrane region" description="Helical" evidence="8">
    <location>
        <begin position="82"/>
        <end position="106"/>
    </location>
</feature>
<evidence type="ECO:0000259" key="10">
    <source>
        <dbReference type="Pfam" id="PF24878"/>
    </source>
</evidence>
<evidence type="ECO:0000256" key="2">
    <source>
        <dbReference type="ARBA" id="ARBA00022475"/>
    </source>
</evidence>
<keyword evidence="5 8" id="KW-0812">Transmembrane</keyword>
<comment type="caution">
    <text evidence="11">The sequence shown here is derived from an EMBL/GenBank/DDBJ whole genome shotgun (WGS) entry which is preliminary data.</text>
</comment>
<proteinExistence type="predicted"/>
<feature type="domain" description="Glycosyltransferase RgtA/B/C/D-like" evidence="9">
    <location>
        <begin position="67"/>
        <end position="225"/>
    </location>
</feature>
<evidence type="ECO:0000256" key="3">
    <source>
        <dbReference type="ARBA" id="ARBA00022676"/>
    </source>
</evidence>
<evidence type="ECO:0000256" key="8">
    <source>
        <dbReference type="SAM" id="Phobius"/>
    </source>
</evidence>
<dbReference type="Pfam" id="PF24878">
    <property type="entry name" value="YkcB_C"/>
    <property type="match status" value="1"/>
</dbReference>